<accession>A0ABR1WUI7</accession>
<name>A0ABR1WUI7_9PEZI</name>
<organism evidence="3 4">
    <name type="scientific">Apiospora phragmitis</name>
    <dbReference type="NCBI Taxonomy" id="2905665"/>
    <lineage>
        <taxon>Eukaryota</taxon>
        <taxon>Fungi</taxon>
        <taxon>Dikarya</taxon>
        <taxon>Ascomycota</taxon>
        <taxon>Pezizomycotina</taxon>
        <taxon>Sordariomycetes</taxon>
        <taxon>Xylariomycetidae</taxon>
        <taxon>Amphisphaeriales</taxon>
        <taxon>Apiosporaceae</taxon>
        <taxon>Apiospora</taxon>
    </lineage>
</organism>
<dbReference type="InterPro" id="IPR052900">
    <property type="entry name" value="Phospholipid_Metab_Enz"/>
</dbReference>
<evidence type="ECO:0000259" key="2">
    <source>
        <dbReference type="Pfam" id="PF16655"/>
    </source>
</evidence>
<gene>
    <name evidence="3" type="ORF">PG994_001769</name>
</gene>
<dbReference type="Proteomes" id="UP001480595">
    <property type="component" value="Unassembled WGS sequence"/>
</dbReference>
<dbReference type="InterPro" id="IPR032093">
    <property type="entry name" value="PhoD_N"/>
</dbReference>
<feature type="domain" description="Phospholipase D N-terminal" evidence="2">
    <location>
        <begin position="57"/>
        <end position="176"/>
    </location>
</feature>
<dbReference type="InterPro" id="IPR029052">
    <property type="entry name" value="Metallo-depent_PP-like"/>
</dbReference>
<reference evidence="3 4" key="1">
    <citation type="submission" date="2023-01" db="EMBL/GenBank/DDBJ databases">
        <title>Analysis of 21 Apiospora genomes using comparative genomics revels a genus with tremendous synthesis potential of carbohydrate active enzymes and secondary metabolites.</title>
        <authorList>
            <person name="Sorensen T."/>
        </authorList>
    </citation>
    <scope>NUCLEOTIDE SEQUENCE [LARGE SCALE GENOMIC DNA]</scope>
    <source>
        <strain evidence="3 4">CBS 135458</strain>
    </source>
</reference>
<evidence type="ECO:0000259" key="1">
    <source>
        <dbReference type="Pfam" id="PF09423"/>
    </source>
</evidence>
<feature type="domain" description="PhoD-like phosphatase metallophosphatase" evidence="1">
    <location>
        <begin position="315"/>
        <end position="584"/>
    </location>
</feature>
<proteinExistence type="predicted"/>
<sequence length="664" mass="72957">MVRSVDVALLCGAAFTGNMNYNSPSLHHPALGVSISKVARRTTPNSPWDAAKLNFTHGVASGDPYDDSVILWSRVAPIGSDNDRSNVTVSGYVALYDHDNEAYVAKSDAPVCVDWKIGTSEKLEGEAVDSGRVLASSDVDWTVKVEAKRLKSFTTYYYQFNVCDSNNASPIGRTKTIPSVKDKVTTAIKLAIYSCSNSPFGFFNAYGNTVRKDSVDYVVHLGDYIYEYGNGEYGWGDSMGRIPCPQADLLCSNSVDFRLYDYRKRIATYRTDLDLVASHQNFPWIPVWDDHGKTISPDPNAFFFPSSTELTTTTEVSDNTYRDGASGLNNTEQSFVSDGGVSVDQRKMNAVRAYFEWMPIRQVDMDDNLRIWRQFSFGDLFDLLMLDTRQYDRSITDLSWNTEYVAQIAQDAGRSLMGPRQEAWFYRRLRDSSSRGAAWRLVGNQIVFSRVNESAALGAATPFNGDAWDGYQANRNRTLATLYDGRINDTVFLAGDSHAAWVSDLVWLGEHAYDAATGAGSVGVEFAGSAVSSPCPFGQNISMDAAAAASAWLTGANPELQWQDLYYRGYYELSIGYDAINASFFGVPTNRIRQGYEVSLANFTLLNGENALHRSSSSELGGVAAAAALGGVVESGSLKGGQVKQTNLTHDTATGEYLFYNGAY</sequence>
<dbReference type="EMBL" id="JAQQWL010000002">
    <property type="protein sequence ID" value="KAK8086795.1"/>
    <property type="molecule type" value="Genomic_DNA"/>
</dbReference>
<dbReference type="Gene3D" id="3.60.21.70">
    <property type="entry name" value="PhoD-like phosphatase"/>
    <property type="match status" value="1"/>
</dbReference>
<evidence type="ECO:0008006" key="5">
    <source>
        <dbReference type="Google" id="ProtNLM"/>
    </source>
</evidence>
<dbReference type="PANTHER" id="PTHR43606:SF7">
    <property type="entry name" value="PHOSPHATASE, PUTATIVE (AFU_ORTHOLOGUE AFUA_6G08710)-RELATED"/>
    <property type="match status" value="1"/>
</dbReference>
<comment type="caution">
    <text evidence="3">The sequence shown here is derived from an EMBL/GenBank/DDBJ whole genome shotgun (WGS) entry which is preliminary data.</text>
</comment>
<keyword evidence="4" id="KW-1185">Reference proteome</keyword>
<dbReference type="Pfam" id="PF16655">
    <property type="entry name" value="PhoD_N"/>
    <property type="match status" value="1"/>
</dbReference>
<dbReference type="InterPro" id="IPR038607">
    <property type="entry name" value="PhoD-like_sf"/>
</dbReference>
<feature type="domain" description="PhoD-like phosphatase metallophosphatase" evidence="1">
    <location>
        <begin position="190"/>
        <end position="291"/>
    </location>
</feature>
<dbReference type="PANTHER" id="PTHR43606">
    <property type="entry name" value="PHOSPHATASE, PUTATIVE (AFU_ORTHOLOGUE AFUA_6G08710)-RELATED"/>
    <property type="match status" value="1"/>
</dbReference>
<dbReference type="CDD" id="cd07389">
    <property type="entry name" value="MPP_PhoD"/>
    <property type="match status" value="1"/>
</dbReference>
<dbReference type="RefSeq" id="XP_066721319.1">
    <property type="nucleotide sequence ID" value="XM_066853178.1"/>
</dbReference>
<dbReference type="SUPFAM" id="SSF56300">
    <property type="entry name" value="Metallo-dependent phosphatases"/>
    <property type="match status" value="1"/>
</dbReference>
<evidence type="ECO:0000313" key="4">
    <source>
        <dbReference type="Proteomes" id="UP001480595"/>
    </source>
</evidence>
<protein>
    <recommendedName>
        <fullName evidence="5">Alkaline phosphatase</fullName>
    </recommendedName>
</protein>
<dbReference type="Gene3D" id="2.60.40.380">
    <property type="entry name" value="Purple acid phosphatase-like, N-terminal"/>
    <property type="match status" value="1"/>
</dbReference>
<evidence type="ECO:0000313" key="3">
    <source>
        <dbReference type="EMBL" id="KAK8086795.1"/>
    </source>
</evidence>
<dbReference type="GeneID" id="92086241"/>
<dbReference type="Pfam" id="PF09423">
    <property type="entry name" value="PhoD"/>
    <property type="match status" value="2"/>
</dbReference>
<dbReference type="InterPro" id="IPR018946">
    <property type="entry name" value="PhoD-like_MPP"/>
</dbReference>